<accession>X0WB99</accession>
<dbReference type="InterPro" id="IPR027417">
    <property type="entry name" value="P-loop_NTPase"/>
</dbReference>
<protein>
    <submittedName>
        <fullName evidence="1">Uncharacterized protein</fullName>
    </submittedName>
</protein>
<sequence>MVDFYSQVPKDLIPNLEYRLAIRKAAQHDRDLQRACMTACREDVLYWLNTFFWLYEPRPRIVDGITLPHKIPFITWLPQDRAILKILKHLGFDDIVVEKSRGEGASWIGVAIVLHYWIFRDMSAMGLVSRNEAAVDNPEDPDSLFWKIDWEL</sequence>
<feature type="non-terminal residue" evidence="1">
    <location>
        <position position="152"/>
    </location>
</feature>
<organism evidence="1">
    <name type="scientific">marine sediment metagenome</name>
    <dbReference type="NCBI Taxonomy" id="412755"/>
    <lineage>
        <taxon>unclassified sequences</taxon>
        <taxon>metagenomes</taxon>
        <taxon>ecological metagenomes</taxon>
    </lineage>
</organism>
<name>X0WB99_9ZZZZ</name>
<dbReference type="AlphaFoldDB" id="X0WB99"/>
<reference evidence="1" key="1">
    <citation type="journal article" date="2014" name="Front. Microbiol.">
        <title>High frequency of phylogenetically diverse reductive dehalogenase-homologous genes in deep subseafloor sedimentary metagenomes.</title>
        <authorList>
            <person name="Kawai M."/>
            <person name="Futagami T."/>
            <person name="Toyoda A."/>
            <person name="Takaki Y."/>
            <person name="Nishi S."/>
            <person name="Hori S."/>
            <person name="Arai W."/>
            <person name="Tsubouchi T."/>
            <person name="Morono Y."/>
            <person name="Uchiyama I."/>
            <person name="Ito T."/>
            <person name="Fujiyama A."/>
            <person name="Inagaki F."/>
            <person name="Takami H."/>
        </authorList>
    </citation>
    <scope>NUCLEOTIDE SEQUENCE</scope>
    <source>
        <strain evidence="1">Expedition CK06-06</strain>
    </source>
</reference>
<evidence type="ECO:0000313" key="1">
    <source>
        <dbReference type="EMBL" id="GAG27935.1"/>
    </source>
</evidence>
<comment type="caution">
    <text evidence="1">The sequence shown here is derived from an EMBL/GenBank/DDBJ whole genome shotgun (WGS) entry which is preliminary data.</text>
</comment>
<dbReference type="EMBL" id="BARS01032442">
    <property type="protein sequence ID" value="GAG27935.1"/>
    <property type="molecule type" value="Genomic_DNA"/>
</dbReference>
<dbReference type="Gene3D" id="3.40.50.300">
    <property type="entry name" value="P-loop containing nucleotide triphosphate hydrolases"/>
    <property type="match status" value="1"/>
</dbReference>
<gene>
    <name evidence="1" type="ORF">S01H1_50356</name>
</gene>
<proteinExistence type="predicted"/>